<reference evidence="2 3" key="1">
    <citation type="submission" date="2019-11" db="EMBL/GenBank/DDBJ databases">
        <title>Draft genome sequences of five Paenibacillus species of dairy origin.</title>
        <authorList>
            <person name="Olajide A.M."/>
            <person name="Chen S."/>
            <person name="Lapointe G."/>
        </authorList>
    </citation>
    <scope>NUCLEOTIDE SEQUENCE [LARGE SCALE GENOMIC DNA]</scope>
    <source>
        <strain evidence="2 3">2CS3</strain>
    </source>
</reference>
<sequence length="276" mass="31509">MARPKKTHPIDDLELDTLERELREPLAGYVARAPRMEDTARLLAKLQPEFELLRKKQDASQWENPAVWHKPTFWRQCLLQVQTFGKAFWIISLIAFVLLTLSSSLWNRTPGLDSNLYGKTLPLFFFASLLYGYRTWNPKMRMVESVTPFPPALLMLIRLLLMIGMTTLLGLIGSVYLVLSTDAPLSLLSFMLRWLSELLFIGGLLAYVAFRRGIKHGFAAGVGAWAMLLAGEQWLRFNEFVPTTLTSILELLGLAAGCLLLMYSYRISAKLYRYEI</sequence>
<evidence type="ECO:0000313" key="3">
    <source>
        <dbReference type="Proteomes" id="UP000450917"/>
    </source>
</evidence>
<evidence type="ECO:0000313" key="2">
    <source>
        <dbReference type="EMBL" id="MUG69762.1"/>
    </source>
</evidence>
<feature type="transmembrane region" description="Helical" evidence="1">
    <location>
        <begin position="87"/>
        <end position="104"/>
    </location>
</feature>
<name>A0A7X3CS90_9BACL</name>
<evidence type="ECO:0000256" key="1">
    <source>
        <dbReference type="SAM" id="Phobius"/>
    </source>
</evidence>
<dbReference type="RefSeq" id="WP_127605940.1">
    <property type="nucleotide sequence ID" value="NZ_JARTHJ010000054.1"/>
</dbReference>
<protein>
    <submittedName>
        <fullName evidence="2">Uncharacterized protein</fullName>
    </submittedName>
</protein>
<proteinExistence type="predicted"/>
<accession>A0A7X3CS90</accession>
<feature type="transmembrane region" description="Helical" evidence="1">
    <location>
        <begin position="217"/>
        <end position="235"/>
    </location>
</feature>
<organism evidence="2 3">
    <name type="scientific">Paenibacillus validus</name>
    <dbReference type="NCBI Taxonomy" id="44253"/>
    <lineage>
        <taxon>Bacteria</taxon>
        <taxon>Bacillati</taxon>
        <taxon>Bacillota</taxon>
        <taxon>Bacilli</taxon>
        <taxon>Bacillales</taxon>
        <taxon>Paenibacillaceae</taxon>
        <taxon>Paenibacillus</taxon>
    </lineage>
</organism>
<keyword evidence="1" id="KW-0472">Membrane</keyword>
<keyword evidence="1" id="KW-1133">Transmembrane helix</keyword>
<gene>
    <name evidence="2" type="ORF">GNP93_03620</name>
</gene>
<keyword evidence="1" id="KW-0812">Transmembrane</keyword>
<comment type="caution">
    <text evidence="2">The sequence shown here is derived from an EMBL/GenBank/DDBJ whole genome shotgun (WGS) entry which is preliminary data.</text>
</comment>
<feature type="transmembrane region" description="Helical" evidence="1">
    <location>
        <begin position="247"/>
        <end position="265"/>
    </location>
</feature>
<feature type="transmembrane region" description="Helical" evidence="1">
    <location>
        <begin position="116"/>
        <end position="133"/>
    </location>
</feature>
<dbReference type="Proteomes" id="UP000450917">
    <property type="component" value="Unassembled WGS sequence"/>
</dbReference>
<dbReference type="EMBL" id="WNZX01000002">
    <property type="protein sequence ID" value="MUG69762.1"/>
    <property type="molecule type" value="Genomic_DNA"/>
</dbReference>
<keyword evidence="3" id="KW-1185">Reference proteome</keyword>
<dbReference type="AlphaFoldDB" id="A0A7X3CS90"/>
<feature type="transmembrane region" description="Helical" evidence="1">
    <location>
        <begin position="153"/>
        <end position="179"/>
    </location>
</feature>
<feature type="transmembrane region" description="Helical" evidence="1">
    <location>
        <begin position="191"/>
        <end position="210"/>
    </location>
</feature>